<feature type="compositionally biased region" description="Low complexity" evidence="1">
    <location>
        <begin position="279"/>
        <end position="295"/>
    </location>
</feature>
<organism evidence="2 3">
    <name type="scientific">Streptomyces chartreusis NRRL 3882</name>
    <dbReference type="NCBI Taxonomy" id="1079985"/>
    <lineage>
        <taxon>Bacteria</taxon>
        <taxon>Bacillati</taxon>
        <taxon>Actinomycetota</taxon>
        <taxon>Actinomycetes</taxon>
        <taxon>Kitasatosporales</taxon>
        <taxon>Streptomycetaceae</taxon>
        <taxon>Streptomyces</taxon>
    </lineage>
</organism>
<dbReference type="Proteomes" id="UP000235464">
    <property type="component" value="Chromosome I"/>
</dbReference>
<name>A0A2N9BEY0_STRCX</name>
<evidence type="ECO:0000256" key="1">
    <source>
        <dbReference type="SAM" id="MobiDB-lite"/>
    </source>
</evidence>
<gene>
    <name evidence="2" type="ORF">SCNRRL3882_5343</name>
</gene>
<feature type="region of interest" description="Disordered" evidence="1">
    <location>
        <begin position="211"/>
        <end position="295"/>
    </location>
</feature>
<evidence type="ECO:0000313" key="2">
    <source>
        <dbReference type="EMBL" id="SOR81891.1"/>
    </source>
</evidence>
<protein>
    <submittedName>
        <fullName evidence="2">Uncharacterized protein</fullName>
    </submittedName>
</protein>
<proteinExistence type="predicted"/>
<dbReference type="EMBL" id="LT963352">
    <property type="protein sequence ID" value="SOR81891.1"/>
    <property type="molecule type" value="Genomic_DNA"/>
</dbReference>
<accession>A0A2N9BEY0</accession>
<keyword evidence="3" id="KW-1185">Reference proteome</keyword>
<sequence>MRVCRRRTPGACAVCRGCVPGACAVDAGGGVFGRGLRGLPGGGLCGRLHSVSGVGVPRACLVAACAVRRWWRAVCPRVCFGWRVRCMPVVSWVAACVVCRAVACAVGCTACPGSACLGRVWWRPVRCGGGGGRCAEGVFRVACAVDAGGMFGRGLRGLPGGGLCGRLHSSVAGTACRCARGAFGGATRVPDGGLPRPCGAACRVGGTGPLRERPLHGASRGRLHRPCPRTVGAPPGGDARRTVRSVDRRRAPSGRPVDFLVSDRIDARGRTATWQGQGRPWARPAGSSSRSGPPR</sequence>
<dbReference type="AlphaFoldDB" id="A0A2N9BEY0"/>
<reference evidence="3" key="1">
    <citation type="submission" date="2017-11" db="EMBL/GenBank/DDBJ databases">
        <authorList>
            <person name="Wibberg D."/>
        </authorList>
    </citation>
    <scope>NUCLEOTIDE SEQUENCE [LARGE SCALE GENOMIC DNA]</scope>
</reference>
<evidence type="ECO:0000313" key="3">
    <source>
        <dbReference type="Proteomes" id="UP000235464"/>
    </source>
</evidence>
<feature type="compositionally biased region" description="Basic and acidic residues" evidence="1">
    <location>
        <begin position="238"/>
        <end position="250"/>
    </location>
</feature>